<evidence type="ECO:0000256" key="3">
    <source>
        <dbReference type="ARBA" id="ARBA00023136"/>
    </source>
</evidence>
<dbReference type="RefSeq" id="WP_316973173.1">
    <property type="nucleotide sequence ID" value="NZ_JAWIIJ010000003.1"/>
</dbReference>
<evidence type="ECO:0000256" key="1">
    <source>
        <dbReference type="ARBA" id="ARBA00004459"/>
    </source>
</evidence>
<accession>A0ABU3VVX0</accession>
<protein>
    <submittedName>
        <fullName evidence="7">Lipoprotein</fullName>
    </submittedName>
</protein>
<comment type="subcellular location">
    <subcellularLocation>
        <location evidence="1">Cell outer membrane</location>
        <topology evidence="1">Lipid-anchor</topology>
    </subcellularLocation>
</comment>
<name>A0ABU3VVX0_9GAMM</name>
<dbReference type="InterPro" id="IPR032831">
    <property type="entry name" value="LptM_cons"/>
</dbReference>
<keyword evidence="5" id="KW-0998">Cell outer membrane</keyword>
<evidence type="ECO:0000256" key="4">
    <source>
        <dbReference type="ARBA" id="ARBA00023139"/>
    </source>
</evidence>
<dbReference type="Proteomes" id="UP001269819">
    <property type="component" value="Unassembled WGS sequence"/>
</dbReference>
<keyword evidence="3" id="KW-0472">Membrane</keyword>
<dbReference type="EMBL" id="JAWIIJ010000003">
    <property type="protein sequence ID" value="MDV2078401.1"/>
    <property type="molecule type" value="Genomic_DNA"/>
</dbReference>
<keyword evidence="6 7" id="KW-0449">Lipoprotein</keyword>
<keyword evidence="4" id="KW-0564">Palmitate</keyword>
<evidence type="ECO:0000256" key="6">
    <source>
        <dbReference type="ARBA" id="ARBA00023288"/>
    </source>
</evidence>
<keyword evidence="8" id="KW-1185">Reference proteome</keyword>
<dbReference type="NCBIfam" id="NF047847">
    <property type="entry name" value="SS_mature_LptM"/>
    <property type="match status" value="1"/>
</dbReference>
<proteinExistence type="predicted"/>
<gene>
    <name evidence="7" type="ORF">RYS15_06880</name>
</gene>
<sequence>MRLQRLAMILLLFTALIGCGQKGALYRDAGPVQTPAASAAEPADRDGRQR</sequence>
<reference evidence="7 8" key="1">
    <citation type="submission" date="2023-10" db="EMBL/GenBank/DDBJ databases">
        <title>Characteristics and mechanism of a salt-tolerant marine origin heterotrophic nitrifying- aerobic denitrifying bacteria Marinobacter xestospongiae HN1.</title>
        <authorList>
            <person name="Qi R."/>
        </authorList>
    </citation>
    <scope>NUCLEOTIDE SEQUENCE [LARGE SCALE GENOMIC DNA]</scope>
    <source>
        <strain evidence="7 8">HN1</strain>
    </source>
</reference>
<evidence type="ECO:0000256" key="2">
    <source>
        <dbReference type="ARBA" id="ARBA00022729"/>
    </source>
</evidence>
<comment type="caution">
    <text evidence="7">The sequence shown here is derived from an EMBL/GenBank/DDBJ whole genome shotgun (WGS) entry which is preliminary data.</text>
</comment>
<evidence type="ECO:0000256" key="5">
    <source>
        <dbReference type="ARBA" id="ARBA00023237"/>
    </source>
</evidence>
<evidence type="ECO:0000313" key="8">
    <source>
        <dbReference type="Proteomes" id="UP001269819"/>
    </source>
</evidence>
<dbReference type="PROSITE" id="PS51257">
    <property type="entry name" value="PROKAR_LIPOPROTEIN"/>
    <property type="match status" value="1"/>
</dbReference>
<keyword evidence="2" id="KW-0732">Signal</keyword>
<evidence type="ECO:0000313" key="7">
    <source>
        <dbReference type="EMBL" id="MDV2078401.1"/>
    </source>
</evidence>
<organism evidence="7 8">
    <name type="scientific">Marinobacter xestospongiae</name>
    <dbReference type="NCBI Taxonomy" id="994319"/>
    <lineage>
        <taxon>Bacteria</taxon>
        <taxon>Pseudomonadati</taxon>
        <taxon>Pseudomonadota</taxon>
        <taxon>Gammaproteobacteria</taxon>
        <taxon>Pseudomonadales</taxon>
        <taxon>Marinobacteraceae</taxon>
        <taxon>Marinobacter</taxon>
    </lineage>
</organism>